<evidence type="ECO:0000256" key="7">
    <source>
        <dbReference type="ARBA" id="ARBA00022723"/>
    </source>
</evidence>
<dbReference type="FunFam" id="2.60.120.330:FF:000015">
    <property type="entry name" value="Protein DMR6-LIKE OXYGENASE 1"/>
    <property type="match status" value="1"/>
</dbReference>
<keyword evidence="7 13" id="KW-0479">Metal-binding</keyword>
<evidence type="ECO:0000313" key="16">
    <source>
        <dbReference type="Proteomes" id="UP000249390"/>
    </source>
</evidence>
<accession>A0A328DVX1</accession>
<dbReference type="InterPro" id="IPR026992">
    <property type="entry name" value="DIOX_N"/>
</dbReference>
<dbReference type="InterPro" id="IPR027443">
    <property type="entry name" value="IPNS-like_sf"/>
</dbReference>
<dbReference type="InterPro" id="IPR005123">
    <property type="entry name" value="Oxoglu/Fe-dep_dioxygenase_dom"/>
</dbReference>
<dbReference type="Gene3D" id="2.60.120.330">
    <property type="entry name" value="B-lactam Antibiotic, Isopenicillin N Synthase, Chain"/>
    <property type="match status" value="1"/>
</dbReference>
<dbReference type="InterPro" id="IPR050295">
    <property type="entry name" value="Plant_2OG-oxidoreductases"/>
</dbReference>
<keyword evidence="9 13" id="KW-0408">Iron</keyword>
<keyword evidence="16" id="KW-1185">Reference proteome</keyword>
<comment type="pathway">
    <text evidence="3">Phenylpropanoid metabolism.</text>
</comment>
<comment type="function">
    <text evidence="12">Involved in the regulation of shoot development and salicylic acid (SA) homeostasis.</text>
</comment>
<dbReference type="GO" id="GO:0005634">
    <property type="term" value="C:nucleus"/>
    <property type="evidence" value="ECO:0007669"/>
    <property type="project" value="UniProtKB-SubCell"/>
</dbReference>
<dbReference type="Proteomes" id="UP000249390">
    <property type="component" value="Unassembled WGS sequence"/>
</dbReference>
<sequence>MATSAVAQFSDTYSTVKVVSESPDLNSIPSHYIHSTSLDASPEDSKAIPVIDFSHLTSNQSDQWYKAIQDLGEACEKWGFFMVVNHGIPESLIREVIEVTDKFFNMPEEEKKRFEGKHVLDPVRCGTSFNASKEKALFWRDFLKVFVHPEFHCPSDPRAFRDIMLEYCESSRNVTKKLLGAISESLNLDERAIYNALELDSMFQIFIGNYYPRCPQPELAMGMPPHSDHGLLTILIENQVGGLQIMHEGKWVNVNALPNSLLVNTGDHLEIFSNGKYKSVVHRVVVNGRAPRISVATAHGPSLETTVGPASQLVGSTSSSQGARYAAMKYKDFMYSQQSNQLDGKSILDRLRIHGN</sequence>
<evidence type="ECO:0000313" key="15">
    <source>
        <dbReference type="EMBL" id="RAL49456.1"/>
    </source>
</evidence>
<dbReference type="GO" id="GO:0016706">
    <property type="term" value="F:2-oxoglutarate-dependent dioxygenase activity"/>
    <property type="evidence" value="ECO:0007669"/>
    <property type="project" value="UniProtKB-ARBA"/>
</dbReference>
<dbReference type="GO" id="GO:0046872">
    <property type="term" value="F:metal ion binding"/>
    <property type="evidence" value="ECO:0007669"/>
    <property type="project" value="UniProtKB-KW"/>
</dbReference>
<evidence type="ECO:0000256" key="5">
    <source>
        <dbReference type="ARBA" id="ARBA00012885"/>
    </source>
</evidence>
<name>A0A328DVX1_9ASTE</name>
<proteinExistence type="inferred from homology"/>
<comment type="subcellular location">
    <subcellularLocation>
        <location evidence="2">Cytoplasm</location>
    </subcellularLocation>
    <subcellularLocation>
        <location evidence="1">Nucleus</location>
    </subcellularLocation>
</comment>
<dbReference type="EMBL" id="NQVE01000082">
    <property type="protein sequence ID" value="RAL49456.1"/>
    <property type="molecule type" value="Genomic_DNA"/>
</dbReference>
<evidence type="ECO:0000256" key="3">
    <source>
        <dbReference type="ARBA" id="ARBA00004918"/>
    </source>
</evidence>
<dbReference type="AlphaFoldDB" id="A0A328DVX1"/>
<dbReference type="PANTHER" id="PTHR47991">
    <property type="entry name" value="OXOGLUTARATE/IRON-DEPENDENT DIOXYGENASE"/>
    <property type="match status" value="1"/>
</dbReference>
<organism evidence="15 16">
    <name type="scientific">Cuscuta australis</name>
    <dbReference type="NCBI Taxonomy" id="267555"/>
    <lineage>
        <taxon>Eukaryota</taxon>
        <taxon>Viridiplantae</taxon>
        <taxon>Streptophyta</taxon>
        <taxon>Embryophyta</taxon>
        <taxon>Tracheophyta</taxon>
        <taxon>Spermatophyta</taxon>
        <taxon>Magnoliopsida</taxon>
        <taxon>eudicotyledons</taxon>
        <taxon>Gunneridae</taxon>
        <taxon>Pentapetalae</taxon>
        <taxon>asterids</taxon>
        <taxon>lamiids</taxon>
        <taxon>Solanales</taxon>
        <taxon>Convolvulaceae</taxon>
        <taxon>Cuscuteae</taxon>
        <taxon>Cuscuta</taxon>
        <taxon>Cuscuta subgen. Grammica</taxon>
        <taxon>Cuscuta sect. Cleistogrammica</taxon>
    </lineage>
</organism>
<evidence type="ECO:0000256" key="13">
    <source>
        <dbReference type="RuleBase" id="RU003682"/>
    </source>
</evidence>
<evidence type="ECO:0000256" key="12">
    <source>
        <dbReference type="ARBA" id="ARBA00059922"/>
    </source>
</evidence>
<evidence type="ECO:0000256" key="4">
    <source>
        <dbReference type="ARBA" id="ARBA00008056"/>
    </source>
</evidence>
<dbReference type="InterPro" id="IPR044861">
    <property type="entry name" value="IPNS-like_FE2OG_OXY"/>
</dbReference>
<evidence type="ECO:0000256" key="6">
    <source>
        <dbReference type="ARBA" id="ARBA00022490"/>
    </source>
</evidence>
<evidence type="ECO:0000256" key="8">
    <source>
        <dbReference type="ARBA" id="ARBA00023002"/>
    </source>
</evidence>
<evidence type="ECO:0000259" key="14">
    <source>
        <dbReference type="PROSITE" id="PS51471"/>
    </source>
</evidence>
<evidence type="ECO:0000256" key="2">
    <source>
        <dbReference type="ARBA" id="ARBA00004496"/>
    </source>
</evidence>
<protein>
    <recommendedName>
        <fullName evidence="5">feruloyl-CoA 6-hydroxylase</fullName>
        <ecNumber evidence="5">1.14.11.61</ecNumber>
    </recommendedName>
</protein>
<evidence type="ECO:0000256" key="1">
    <source>
        <dbReference type="ARBA" id="ARBA00004123"/>
    </source>
</evidence>
<dbReference type="GO" id="GO:0002238">
    <property type="term" value="P:response to molecule of fungal origin"/>
    <property type="evidence" value="ECO:0007669"/>
    <property type="project" value="UniProtKB-ARBA"/>
</dbReference>
<evidence type="ECO:0000256" key="11">
    <source>
        <dbReference type="ARBA" id="ARBA00048503"/>
    </source>
</evidence>
<evidence type="ECO:0000256" key="9">
    <source>
        <dbReference type="ARBA" id="ARBA00023004"/>
    </source>
</evidence>
<reference evidence="15 16" key="1">
    <citation type="submission" date="2018-06" db="EMBL/GenBank/DDBJ databases">
        <title>The Genome of Cuscuta australis (Dodder) Provides Insight into the Evolution of Plant Parasitism.</title>
        <authorList>
            <person name="Liu H."/>
        </authorList>
    </citation>
    <scope>NUCLEOTIDE SEQUENCE [LARGE SCALE GENOMIC DNA]</scope>
    <source>
        <strain evidence="16">cv. Yunnan</strain>
        <tissue evidence="15">Vines</tissue>
    </source>
</reference>
<keyword evidence="8 13" id="KW-0560">Oxidoreductase</keyword>
<dbReference type="Pfam" id="PF03171">
    <property type="entry name" value="2OG-FeII_Oxy"/>
    <property type="match status" value="1"/>
</dbReference>
<comment type="similarity">
    <text evidence="4 13">Belongs to the iron/ascorbate-dependent oxidoreductase family.</text>
</comment>
<dbReference type="PROSITE" id="PS51471">
    <property type="entry name" value="FE2OG_OXY"/>
    <property type="match status" value="1"/>
</dbReference>
<keyword evidence="10" id="KW-0539">Nucleus</keyword>
<feature type="domain" description="Fe2OG dioxygenase" evidence="14">
    <location>
        <begin position="198"/>
        <end position="301"/>
    </location>
</feature>
<dbReference type="GO" id="GO:0005737">
    <property type="term" value="C:cytoplasm"/>
    <property type="evidence" value="ECO:0007669"/>
    <property type="project" value="UniProtKB-SubCell"/>
</dbReference>
<keyword evidence="6" id="KW-0963">Cytoplasm</keyword>
<gene>
    <name evidence="15" type="ORF">DM860_012889</name>
</gene>
<dbReference type="Pfam" id="PF14226">
    <property type="entry name" value="DIOX_N"/>
    <property type="match status" value="1"/>
</dbReference>
<dbReference type="EC" id="1.14.11.61" evidence="5"/>
<dbReference type="SUPFAM" id="SSF51197">
    <property type="entry name" value="Clavaminate synthase-like"/>
    <property type="match status" value="1"/>
</dbReference>
<dbReference type="GO" id="GO:0009805">
    <property type="term" value="P:coumarin biosynthetic process"/>
    <property type="evidence" value="ECO:0007669"/>
    <property type="project" value="UniProtKB-ARBA"/>
</dbReference>
<comment type="caution">
    <text evidence="15">The sequence shown here is derived from an EMBL/GenBank/DDBJ whole genome shotgun (WGS) entry which is preliminary data.</text>
</comment>
<comment type="catalytic activity">
    <reaction evidence="11">
        <text>(E)-feruloyl-CoA + 2-oxoglutarate + O2 = (E)-6-hydroxyferuloyl-CoA + succinate + CO2</text>
        <dbReference type="Rhea" id="RHEA:57856"/>
        <dbReference type="ChEBI" id="CHEBI:15379"/>
        <dbReference type="ChEBI" id="CHEBI:16526"/>
        <dbReference type="ChEBI" id="CHEBI:16810"/>
        <dbReference type="ChEBI" id="CHEBI:30031"/>
        <dbReference type="ChEBI" id="CHEBI:87305"/>
        <dbReference type="ChEBI" id="CHEBI:142390"/>
        <dbReference type="EC" id="1.14.11.61"/>
    </reaction>
</comment>
<evidence type="ECO:0000256" key="10">
    <source>
        <dbReference type="ARBA" id="ARBA00023242"/>
    </source>
</evidence>